<keyword evidence="3" id="KW-0812">Transmembrane</keyword>
<dbReference type="Gene3D" id="3.30.479.30">
    <property type="entry name" value="Band 7 domain"/>
    <property type="match status" value="1"/>
</dbReference>
<dbReference type="SMART" id="SM00244">
    <property type="entry name" value="PHB"/>
    <property type="match status" value="1"/>
</dbReference>
<dbReference type="InterPro" id="IPR001972">
    <property type="entry name" value="Stomatin_HflK_fam"/>
</dbReference>
<evidence type="ECO:0000313" key="9">
    <source>
        <dbReference type="Proteomes" id="UP000198703"/>
    </source>
</evidence>
<dbReference type="InterPro" id="IPR001107">
    <property type="entry name" value="Band_7"/>
</dbReference>
<dbReference type="PANTHER" id="PTHR42911:SF1">
    <property type="entry name" value="MODULATOR OF FTSH PROTEASE HFLC"/>
    <property type="match status" value="1"/>
</dbReference>
<gene>
    <name evidence="8" type="ORF">SAMN05444370_101332</name>
</gene>
<dbReference type="PIRSF" id="PIRSF005651">
    <property type="entry name" value="HflC"/>
    <property type="match status" value="1"/>
</dbReference>
<reference evidence="8 9" key="1">
    <citation type="submission" date="2016-10" db="EMBL/GenBank/DDBJ databases">
        <authorList>
            <person name="de Groot N.N."/>
        </authorList>
    </citation>
    <scope>NUCLEOTIDE SEQUENCE [LARGE SCALE GENOMIC DNA]</scope>
    <source>
        <strain evidence="8 9">DSM 15345</strain>
    </source>
</reference>
<comment type="subcellular location">
    <subcellularLocation>
        <location evidence="1">Membrane</location>
        <topology evidence="1">Single-pass membrane protein</topology>
    </subcellularLocation>
</comment>
<evidence type="ECO:0000256" key="5">
    <source>
        <dbReference type="ARBA" id="ARBA00023136"/>
    </source>
</evidence>
<dbReference type="SUPFAM" id="SSF117892">
    <property type="entry name" value="Band 7/SPFH domain"/>
    <property type="match status" value="1"/>
</dbReference>
<dbReference type="InterPro" id="IPR036013">
    <property type="entry name" value="Band_7/SPFH_dom_sf"/>
</dbReference>
<dbReference type="Pfam" id="PF01145">
    <property type="entry name" value="Band_7"/>
    <property type="match status" value="1"/>
</dbReference>
<dbReference type="RefSeq" id="WP_093247743.1">
    <property type="nucleotide sequence ID" value="NZ_FNQM01000001.1"/>
</dbReference>
<dbReference type="GO" id="GO:0008233">
    <property type="term" value="F:peptidase activity"/>
    <property type="evidence" value="ECO:0007669"/>
    <property type="project" value="UniProtKB-KW"/>
</dbReference>
<comment type="similarity">
    <text evidence="2 6">Belongs to the band 7/mec-2 family. HflC subfamily.</text>
</comment>
<proteinExistence type="inferred from homology"/>
<evidence type="ECO:0000256" key="6">
    <source>
        <dbReference type="PIRNR" id="PIRNR005651"/>
    </source>
</evidence>
<dbReference type="GO" id="GO:0016020">
    <property type="term" value="C:membrane"/>
    <property type="evidence" value="ECO:0007669"/>
    <property type="project" value="UniProtKB-SubCell"/>
</dbReference>
<dbReference type="AlphaFoldDB" id="A0A1H3VUH4"/>
<evidence type="ECO:0000256" key="1">
    <source>
        <dbReference type="ARBA" id="ARBA00004167"/>
    </source>
</evidence>
<keyword evidence="5" id="KW-0472">Membrane</keyword>
<evidence type="ECO:0000256" key="4">
    <source>
        <dbReference type="ARBA" id="ARBA00022989"/>
    </source>
</evidence>
<organism evidence="8 9">
    <name type="scientific">Rubrimonas cliftonensis</name>
    <dbReference type="NCBI Taxonomy" id="89524"/>
    <lineage>
        <taxon>Bacteria</taxon>
        <taxon>Pseudomonadati</taxon>
        <taxon>Pseudomonadota</taxon>
        <taxon>Alphaproteobacteria</taxon>
        <taxon>Rhodobacterales</taxon>
        <taxon>Paracoccaceae</taxon>
        <taxon>Rubrimonas</taxon>
    </lineage>
</organism>
<dbReference type="CDD" id="cd03405">
    <property type="entry name" value="SPFH_HflC"/>
    <property type="match status" value="1"/>
</dbReference>
<evidence type="ECO:0000313" key="8">
    <source>
        <dbReference type="EMBL" id="SDZ78419.1"/>
    </source>
</evidence>
<dbReference type="PRINTS" id="PR00721">
    <property type="entry name" value="STOMATIN"/>
</dbReference>
<evidence type="ECO:0000256" key="2">
    <source>
        <dbReference type="ARBA" id="ARBA00007862"/>
    </source>
</evidence>
<keyword evidence="9" id="KW-1185">Reference proteome</keyword>
<dbReference type="PANTHER" id="PTHR42911">
    <property type="entry name" value="MODULATOR OF FTSH PROTEASE HFLC"/>
    <property type="match status" value="1"/>
</dbReference>
<dbReference type="STRING" id="89524.SAMN05444370_101332"/>
<dbReference type="OrthoDB" id="9812991at2"/>
<dbReference type="Proteomes" id="UP000198703">
    <property type="component" value="Unassembled WGS sequence"/>
</dbReference>
<feature type="domain" description="Band 7" evidence="7">
    <location>
        <begin position="22"/>
        <end position="185"/>
    </location>
</feature>
<evidence type="ECO:0000259" key="7">
    <source>
        <dbReference type="SMART" id="SM00244"/>
    </source>
</evidence>
<name>A0A1H3VUH4_9RHOB</name>
<dbReference type="GO" id="GO:0006508">
    <property type="term" value="P:proteolysis"/>
    <property type="evidence" value="ECO:0007669"/>
    <property type="project" value="UniProtKB-KW"/>
</dbReference>
<keyword evidence="8" id="KW-0378">Hydrolase</keyword>
<comment type="function">
    <text evidence="6">HflC and HflK could regulate a protease.</text>
</comment>
<protein>
    <recommendedName>
        <fullName evidence="6">Protein HflC</fullName>
    </recommendedName>
</protein>
<dbReference type="EMBL" id="FNQM01000001">
    <property type="protein sequence ID" value="SDZ78419.1"/>
    <property type="molecule type" value="Genomic_DNA"/>
</dbReference>
<dbReference type="InterPro" id="IPR010200">
    <property type="entry name" value="HflC"/>
</dbReference>
<evidence type="ECO:0000256" key="3">
    <source>
        <dbReference type="ARBA" id="ARBA00022692"/>
    </source>
</evidence>
<accession>A0A1H3VUH4</accession>
<keyword evidence="8" id="KW-0645">Protease</keyword>
<sequence>MQGRWPIIAGAALAVGLFLLANALFIVDERQRALVLQFGQVRGDPVEEPGLYVKAPFIQNVVYFEDRILPLDTRALEVTPLDDRRLVVDAFARWRIVDTIRFRQAVFDEAAAVPRLERILNASLREVLGSVGSDAVLSDERTALMEQIRDDARTSARELGVDIVDVRIRRADLPEQNLQATFERMKAEREREAADERARGAEAAQRVRANADRQAVELVSEARREADVIRGRADAERNAVFAEAFGRDPEFFAFYRSMRAYEGALQGGNSSMVMSPESEFFNYLRNPNGAPAQARPTQ</sequence>
<keyword evidence="4" id="KW-1133">Transmembrane helix</keyword>